<proteinExistence type="predicted"/>
<gene>
    <name evidence="2" type="ORF">QVD17_19605</name>
</gene>
<accession>A0AAD8KJR9</accession>
<dbReference type="AlphaFoldDB" id="A0AAD8KJR9"/>
<evidence type="ECO:0000313" key="3">
    <source>
        <dbReference type="Proteomes" id="UP001229421"/>
    </source>
</evidence>
<dbReference type="EMBL" id="JAUHHV010000005">
    <property type="protein sequence ID" value="KAK1424280.1"/>
    <property type="molecule type" value="Genomic_DNA"/>
</dbReference>
<dbReference type="Proteomes" id="UP001229421">
    <property type="component" value="Unassembled WGS sequence"/>
</dbReference>
<evidence type="ECO:0000256" key="1">
    <source>
        <dbReference type="SAM" id="MobiDB-lite"/>
    </source>
</evidence>
<feature type="region of interest" description="Disordered" evidence="1">
    <location>
        <begin position="105"/>
        <end position="125"/>
    </location>
</feature>
<protein>
    <submittedName>
        <fullName evidence="2">Uncharacterized protein</fullName>
    </submittedName>
</protein>
<evidence type="ECO:0000313" key="2">
    <source>
        <dbReference type="EMBL" id="KAK1424280.1"/>
    </source>
</evidence>
<keyword evidence="3" id="KW-1185">Reference proteome</keyword>
<comment type="caution">
    <text evidence="2">The sequence shown here is derived from an EMBL/GenBank/DDBJ whole genome shotgun (WGS) entry which is preliminary data.</text>
</comment>
<feature type="compositionally biased region" description="Basic and acidic residues" evidence="1">
    <location>
        <begin position="27"/>
        <end position="62"/>
    </location>
</feature>
<feature type="compositionally biased region" description="Polar residues" evidence="1">
    <location>
        <begin position="115"/>
        <end position="125"/>
    </location>
</feature>
<feature type="region of interest" description="Disordered" evidence="1">
    <location>
        <begin position="24"/>
        <end position="62"/>
    </location>
</feature>
<name>A0AAD8KJR9_TARER</name>
<sequence>MTKALESEKIAYAATQVDLTKVKKNFNPHDHLPENKEKLKEYERKKSESVSSEGKNDGKIEKEVMKELERVQENSKEEEPESEFLGFNDPEFLKWQKELAAAAAQQLQNSKKDVASTSKSQTSKC</sequence>
<organism evidence="2 3">
    <name type="scientific">Tagetes erecta</name>
    <name type="common">African marigold</name>
    <dbReference type="NCBI Taxonomy" id="13708"/>
    <lineage>
        <taxon>Eukaryota</taxon>
        <taxon>Viridiplantae</taxon>
        <taxon>Streptophyta</taxon>
        <taxon>Embryophyta</taxon>
        <taxon>Tracheophyta</taxon>
        <taxon>Spermatophyta</taxon>
        <taxon>Magnoliopsida</taxon>
        <taxon>eudicotyledons</taxon>
        <taxon>Gunneridae</taxon>
        <taxon>Pentapetalae</taxon>
        <taxon>asterids</taxon>
        <taxon>campanulids</taxon>
        <taxon>Asterales</taxon>
        <taxon>Asteraceae</taxon>
        <taxon>Asteroideae</taxon>
        <taxon>Heliantheae alliance</taxon>
        <taxon>Tageteae</taxon>
        <taxon>Tagetes</taxon>
    </lineage>
</organism>
<reference evidence="2" key="1">
    <citation type="journal article" date="2023" name="bioRxiv">
        <title>Improved chromosome-level genome assembly for marigold (Tagetes erecta).</title>
        <authorList>
            <person name="Jiang F."/>
            <person name="Yuan L."/>
            <person name="Wang S."/>
            <person name="Wang H."/>
            <person name="Xu D."/>
            <person name="Wang A."/>
            <person name="Fan W."/>
        </authorList>
    </citation>
    <scope>NUCLEOTIDE SEQUENCE</scope>
    <source>
        <strain evidence="2">WSJ</strain>
        <tissue evidence="2">Leaf</tissue>
    </source>
</reference>